<evidence type="ECO:0000313" key="1">
    <source>
        <dbReference type="EMBL" id="MCW3782994.1"/>
    </source>
</evidence>
<name>A0ABT3J6G7_9RHOB</name>
<evidence type="ECO:0000313" key="2">
    <source>
        <dbReference type="Proteomes" id="UP001207582"/>
    </source>
</evidence>
<keyword evidence="2" id="KW-1185">Reference proteome</keyword>
<protein>
    <submittedName>
        <fullName evidence="1">Uncharacterized protein</fullName>
    </submittedName>
</protein>
<gene>
    <name evidence="1" type="ORF">OM960_15705</name>
</gene>
<reference evidence="1 2" key="1">
    <citation type="submission" date="2022-10" db="EMBL/GenBank/DDBJ databases">
        <title>Defluviimonas sp. CAU 1641 isolated from mud.</title>
        <authorList>
            <person name="Kim W."/>
        </authorList>
    </citation>
    <scope>NUCLEOTIDE SEQUENCE [LARGE SCALE GENOMIC DNA]</scope>
    <source>
        <strain evidence="1 2">CAU 1641</strain>
    </source>
</reference>
<organism evidence="1 2">
    <name type="scientific">Defluviimonas salinarum</name>
    <dbReference type="NCBI Taxonomy" id="2992147"/>
    <lineage>
        <taxon>Bacteria</taxon>
        <taxon>Pseudomonadati</taxon>
        <taxon>Pseudomonadota</taxon>
        <taxon>Alphaproteobacteria</taxon>
        <taxon>Rhodobacterales</taxon>
        <taxon>Paracoccaceae</taxon>
        <taxon>Albidovulum</taxon>
    </lineage>
</organism>
<accession>A0ABT3J6G7</accession>
<proteinExistence type="predicted"/>
<sequence length="305" mass="34227">MPRMIDTARAYYQNLVTSLKEPPAFASDPLADRIRRIRRDSADVVEAIGMAQKFRLEFEAAEMLSNLLQEMGDGIFPMFKGARLPFPLLWIERDIPGSTQQQAALIHQREDGITVRFMNRDDRHFAPALSVMTFAPEGGGWKHDTPHFEQAIAACEPGARADFHAAKAEHEEMNILHFGLAVAMSEMLSHRGMLEVDEESGQSRAERRRAMREGEDLPATRISRISLGEFGRGQHLAMREADGKDQTRRRAHWVRGHFMRNRAGGVSWRMPHIRGAGPVIGQERRIAAPEAVARTDAPGEDGPGF</sequence>
<dbReference type="EMBL" id="JAPDOG010000014">
    <property type="protein sequence ID" value="MCW3782994.1"/>
    <property type="molecule type" value="Genomic_DNA"/>
</dbReference>
<dbReference type="RefSeq" id="WP_264772628.1">
    <property type="nucleotide sequence ID" value="NZ_JAPDOG010000014.1"/>
</dbReference>
<comment type="caution">
    <text evidence="1">The sequence shown here is derived from an EMBL/GenBank/DDBJ whole genome shotgun (WGS) entry which is preliminary data.</text>
</comment>
<dbReference type="Proteomes" id="UP001207582">
    <property type="component" value="Unassembled WGS sequence"/>
</dbReference>